<comment type="caution">
    <text evidence="2">The sequence shown here is derived from an EMBL/GenBank/DDBJ whole genome shotgun (WGS) entry which is preliminary data.</text>
</comment>
<name>A0A816ENS2_9BILA</name>
<dbReference type="Proteomes" id="UP000663829">
    <property type="component" value="Unassembled WGS sequence"/>
</dbReference>
<reference evidence="2" key="1">
    <citation type="submission" date="2021-02" db="EMBL/GenBank/DDBJ databases">
        <authorList>
            <person name="Nowell W R."/>
        </authorList>
    </citation>
    <scope>NUCLEOTIDE SEQUENCE</scope>
</reference>
<sequence>MTKSLIEANQMVMKKMIDYIGKIEPRQKIPNNAKKFILEVLRNSNHVMKKFHVDNALLKGVVQIDTTFTGTNHDRRNWRPNVQINADIPNAKHGQPHHYGGEVNLTGMDSRNILFKEHVEIPEAIFQAGRPTHPKLRLEINPQTSKGNATFGEISKVQWEGRWKTLPQKGFQTFK</sequence>
<dbReference type="Proteomes" id="UP000682733">
    <property type="component" value="Unassembled WGS sequence"/>
</dbReference>
<keyword evidence="5" id="KW-1185">Reference proteome</keyword>
<dbReference type="EMBL" id="CAJNOQ010051866">
    <property type="protein sequence ID" value="CAF1652057.1"/>
    <property type="molecule type" value="Genomic_DNA"/>
</dbReference>
<dbReference type="EMBL" id="CAJOBA010009647">
    <property type="protein sequence ID" value="CAF3856133.1"/>
    <property type="molecule type" value="Genomic_DNA"/>
</dbReference>
<dbReference type="AlphaFoldDB" id="A0A816ENS2"/>
<dbReference type="EMBL" id="CAJNOK010009629">
    <property type="protein sequence ID" value="CAF1094653.1"/>
    <property type="molecule type" value="Genomic_DNA"/>
</dbReference>
<dbReference type="EMBL" id="CAJOBC010122839">
    <property type="protein sequence ID" value="CAF4582250.1"/>
    <property type="molecule type" value="Genomic_DNA"/>
</dbReference>
<protein>
    <submittedName>
        <fullName evidence="2">Uncharacterized protein</fullName>
    </submittedName>
</protein>
<dbReference type="Proteomes" id="UP000677228">
    <property type="component" value="Unassembled WGS sequence"/>
</dbReference>
<evidence type="ECO:0000313" key="5">
    <source>
        <dbReference type="Proteomes" id="UP000663829"/>
    </source>
</evidence>
<evidence type="ECO:0000313" key="2">
    <source>
        <dbReference type="EMBL" id="CAF1652057.1"/>
    </source>
</evidence>
<evidence type="ECO:0000313" key="4">
    <source>
        <dbReference type="EMBL" id="CAF4582250.1"/>
    </source>
</evidence>
<gene>
    <name evidence="2" type="ORF">GPM918_LOCUS45564</name>
    <name evidence="1" type="ORF">OVA965_LOCUS18988</name>
    <name evidence="4" type="ORF">SRO942_LOCUS48182</name>
    <name evidence="3" type="ORF">TMI583_LOCUS19001</name>
</gene>
<organism evidence="2 5">
    <name type="scientific">Didymodactylos carnosus</name>
    <dbReference type="NCBI Taxonomy" id="1234261"/>
    <lineage>
        <taxon>Eukaryota</taxon>
        <taxon>Metazoa</taxon>
        <taxon>Spiralia</taxon>
        <taxon>Gnathifera</taxon>
        <taxon>Rotifera</taxon>
        <taxon>Eurotatoria</taxon>
        <taxon>Bdelloidea</taxon>
        <taxon>Philodinida</taxon>
        <taxon>Philodinidae</taxon>
        <taxon>Didymodactylos</taxon>
    </lineage>
</organism>
<dbReference type="Proteomes" id="UP000681722">
    <property type="component" value="Unassembled WGS sequence"/>
</dbReference>
<accession>A0A816ENS2</accession>
<evidence type="ECO:0000313" key="3">
    <source>
        <dbReference type="EMBL" id="CAF3856133.1"/>
    </source>
</evidence>
<evidence type="ECO:0000313" key="1">
    <source>
        <dbReference type="EMBL" id="CAF1094653.1"/>
    </source>
</evidence>
<proteinExistence type="predicted"/>